<dbReference type="SUPFAM" id="SSF100950">
    <property type="entry name" value="NagB/RpiA/CoA transferase-like"/>
    <property type="match status" value="1"/>
</dbReference>
<sequence>MESNTTKAIREEKSRIREKILQLRSLINLEEKKRWDEKICTMLLEIIDQRKPKVIHTFLPTKDEINLYPVIKTLLKKSLTVVTPRPLPKRQMEALVLNSLNELEEGIYGTRHPANSQEFNGNCDLIIVPGLAFDHDLNRLGYGGSYYDTFLEDQHSLKIGICYPFQMIEKVPVEPHDQCVDQVILPA</sequence>
<keyword evidence="4" id="KW-0460">Magnesium</keyword>
<dbReference type="PANTHER" id="PTHR23407">
    <property type="entry name" value="ATPASE INHIBITOR/5-FORMYLTETRAHYDROFOLATE CYCLO-LIGASE"/>
    <property type="match status" value="1"/>
</dbReference>
<dbReference type="GO" id="GO:0030272">
    <property type="term" value="F:5-formyltetrahydrofolate cyclo-ligase activity"/>
    <property type="evidence" value="ECO:0007669"/>
    <property type="project" value="UniProtKB-EC"/>
</dbReference>
<dbReference type="PIRSF" id="PIRSF006806">
    <property type="entry name" value="FTHF_cligase"/>
    <property type="match status" value="1"/>
</dbReference>
<organism evidence="5 6">
    <name type="scientific">Fulvivirga kasyanovii</name>
    <dbReference type="NCBI Taxonomy" id="396812"/>
    <lineage>
        <taxon>Bacteria</taxon>
        <taxon>Pseudomonadati</taxon>
        <taxon>Bacteroidota</taxon>
        <taxon>Cytophagia</taxon>
        <taxon>Cytophagales</taxon>
        <taxon>Fulvivirgaceae</taxon>
        <taxon>Fulvivirga</taxon>
    </lineage>
</organism>
<evidence type="ECO:0000256" key="3">
    <source>
        <dbReference type="ARBA" id="ARBA00022840"/>
    </source>
</evidence>
<keyword evidence="2 4" id="KW-0547">Nucleotide-binding</keyword>
<dbReference type="InterPro" id="IPR002698">
    <property type="entry name" value="FTHF_cligase"/>
</dbReference>
<dbReference type="InterPro" id="IPR037171">
    <property type="entry name" value="NagB/RpiA_transferase-like"/>
</dbReference>
<evidence type="ECO:0000256" key="4">
    <source>
        <dbReference type="RuleBase" id="RU361279"/>
    </source>
</evidence>
<keyword evidence="3 4" id="KW-0067">ATP-binding</keyword>
<dbReference type="InterPro" id="IPR024185">
    <property type="entry name" value="FTHF_cligase-like_sf"/>
</dbReference>
<comment type="similarity">
    <text evidence="1 4">Belongs to the 5-formyltetrahydrofolate cyclo-ligase family.</text>
</comment>
<name>A0ABW9RJ09_9BACT</name>
<dbReference type="EMBL" id="SMLW01000358">
    <property type="protein sequence ID" value="MTI24059.1"/>
    <property type="molecule type" value="Genomic_DNA"/>
</dbReference>
<dbReference type="Proteomes" id="UP000798808">
    <property type="component" value="Unassembled WGS sequence"/>
</dbReference>
<dbReference type="PANTHER" id="PTHR23407:SF1">
    <property type="entry name" value="5-FORMYLTETRAHYDROFOLATE CYCLO-LIGASE"/>
    <property type="match status" value="1"/>
</dbReference>
<proteinExistence type="inferred from homology"/>
<dbReference type="NCBIfam" id="TIGR02727">
    <property type="entry name" value="MTHFS_bact"/>
    <property type="match status" value="1"/>
</dbReference>
<dbReference type="EC" id="6.3.3.2" evidence="4"/>
<comment type="caution">
    <text evidence="5">The sequence shown here is derived from an EMBL/GenBank/DDBJ whole genome shotgun (WGS) entry which is preliminary data.</text>
</comment>
<reference evidence="5 6" key="1">
    <citation type="submission" date="2019-02" db="EMBL/GenBank/DDBJ databases">
        <authorList>
            <person name="Goldberg S.R."/>
            <person name="Haltli B.A."/>
            <person name="Correa H."/>
            <person name="Russell K.G."/>
        </authorList>
    </citation>
    <scope>NUCLEOTIDE SEQUENCE [LARGE SCALE GENOMIC DNA]</scope>
    <source>
        <strain evidence="5 6">JCM 16186</strain>
    </source>
</reference>
<evidence type="ECO:0000256" key="1">
    <source>
        <dbReference type="ARBA" id="ARBA00010638"/>
    </source>
</evidence>
<comment type="catalytic activity">
    <reaction evidence="4">
        <text>(6S)-5-formyl-5,6,7,8-tetrahydrofolate + ATP = (6R)-5,10-methenyltetrahydrofolate + ADP + phosphate</text>
        <dbReference type="Rhea" id="RHEA:10488"/>
        <dbReference type="ChEBI" id="CHEBI:30616"/>
        <dbReference type="ChEBI" id="CHEBI:43474"/>
        <dbReference type="ChEBI" id="CHEBI:57455"/>
        <dbReference type="ChEBI" id="CHEBI:57457"/>
        <dbReference type="ChEBI" id="CHEBI:456216"/>
        <dbReference type="EC" id="6.3.3.2"/>
    </reaction>
</comment>
<evidence type="ECO:0000313" key="6">
    <source>
        <dbReference type="Proteomes" id="UP000798808"/>
    </source>
</evidence>
<dbReference type="Pfam" id="PF01812">
    <property type="entry name" value="5-FTHF_cyc-lig"/>
    <property type="match status" value="1"/>
</dbReference>
<evidence type="ECO:0000313" key="5">
    <source>
        <dbReference type="EMBL" id="MTI24059.1"/>
    </source>
</evidence>
<comment type="cofactor">
    <cofactor evidence="4">
        <name>Mg(2+)</name>
        <dbReference type="ChEBI" id="CHEBI:18420"/>
    </cofactor>
</comment>
<gene>
    <name evidence="5" type="ORF">E1163_03780</name>
</gene>
<keyword evidence="4" id="KW-0479">Metal-binding</keyword>
<protein>
    <recommendedName>
        <fullName evidence="4">5-formyltetrahydrofolate cyclo-ligase</fullName>
        <ecNumber evidence="4">6.3.3.2</ecNumber>
    </recommendedName>
</protein>
<dbReference type="Gene3D" id="3.40.50.10420">
    <property type="entry name" value="NagB/RpiA/CoA transferase-like"/>
    <property type="match status" value="1"/>
</dbReference>
<dbReference type="RefSeq" id="WP_155169612.1">
    <property type="nucleotide sequence ID" value="NZ_BAAAFL010000012.1"/>
</dbReference>
<keyword evidence="6" id="KW-1185">Reference proteome</keyword>
<accession>A0ABW9RJ09</accession>
<evidence type="ECO:0000256" key="2">
    <source>
        <dbReference type="ARBA" id="ARBA00022741"/>
    </source>
</evidence>
<keyword evidence="5" id="KW-0436">Ligase</keyword>